<evidence type="ECO:0000313" key="1">
    <source>
        <dbReference type="EMBL" id="MBM7592017.1"/>
    </source>
</evidence>
<dbReference type="NCBIfam" id="NF010190">
    <property type="entry name" value="PRK13669.1"/>
    <property type="match status" value="1"/>
</dbReference>
<accession>A0A938Y5N1</accession>
<dbReference type="RefSeq" id="WP_204519664.1">
    <property type="nucleotide sequence ID" value="NZ_BAABIN010000034.1"/>
</dbReference>
<dbReference type="Pfam" id="PF07293">
    <property type="entry name" value="DUF1450"/>
    <property type="match status" value="1"/>
</dbReference>
<dbReference type="AlphaFoldDB" id="A0A938Y5N1"/>
<evidence type="ECO:0000313" key="2">
    <source>
        <dbReference type="Proteomes" id="UP000717624"/>
    </source>
</evidence>
<reference evidence="1" key="1">
    <citation type="submission" date="2021-01" db="EMBL/GenBank/DDBJ databases">
        <title>Genomic Encyclopedia of Type Strains, Phase IV (KMG-IV): sequencing the most valuable type-strain genomes for metagenomic binning, comparative biology and taxonomic classification.</title>
        <authorList>
            <person name="Goeker M."/>
        </authorList>
    </citation>
    <scope>NUCLEOTIDE SEQUENCE</scope>
    <source>
        <strain evidence="1">DSM 25523</strain>
    </source>
</reference>
<proteinExistence type="predicted"/>
<dbReference type="EMBL" id="JAFBEB010000018">
    <property type="protein sequence ID" value="MBM7592017.1"/>
    <property type="molecule type" value="Genomic_DNA"/>
</dbReference>
<comment type="caution">
    <text evidence="1">The sequence shown here is derived from an EMBL/GenBank/DDBJ whole genome shotgun (WGS) entry which is preliminary data.</text>
</comment>
<dbReference type="Gene3D" id="3.40.30.10">
    <property type="entry name" value="Glutaredoxin"/>
    <property type="match status" value="1"/>
</dbReference>
<name>A0A938Y5N1_9BACL</name>
<gene>
    <name evidence="1" type="ORF">JOD01_003669</name>
</gene>
<keyword evidence="2" id="KW-1185">Reference proteome</keyword>
<protein>
    <submittedName>
        <fullName evidence="1">Uncharacterized protein YuzB (UPF0349 family)</fullName>
    </submittedName>
</protein>
<organism evidence="1 2">
    <name type="scientific">Brevibacillus fulvus</name>
    <dbReference type="NCBI Taxonomy" id="1125967"/>
    <lineage>
        <taxon>Bacteria</taxon>
        <taxon>Bacillati</taxon>
        <taxon>Bacillota</taxon>
        <taxon>Bacilli</taxon>
        <taxon>Bacillales</taxon>
        <taxon>Paenibacillaceae</taxon>
        <taxon>Brevibacillus</taxon>
    </lineage>
</organism>
<sequence length="87" mass="9959">MKPLVEFCSSNLSSYTQSVMERLEQDTELDVDVVEYGCLGHCGECYMAPFALVNGDYVAAETAEELYEKIKQKIREDEEAFNQDFPF</sequence>
<dbReference type="Proteomes" id="UP000717624">
    <property type="component" value="Unassembled WGS sequence"/>
</dbReference>
<dbReference type="InterPro" id="IPR009910">
    <property type="entry name" value="DUF1450"/>
</dbReference>